<dbReference type="Pfam" id="PF00403">
    <property type="entry name" value="HMA"/>
    <property type="match status" value="1"/>
</dbReference>
<dbReference type="GO" id="GO:0005507">
    <property type="term" value="F:copper ion binding"/>
    <property type="evidence" value="ECO:0007669"/>
    <property type="project" value="TreeGrafter"/>
</dbReference>
<evidence type="ECO:0000256" key="4">
    <source>
        <dbReference type="ARBA" id="ARBA00022723"/>
    </source>
</evidence>
<dbReference type="Gene3D" id="1.20.1110.10">
    <property type="entry name" value="Calcium-transporting ATPase, transmembrane domain"/>
    <property type="match status" value="1"/>
</dbReference>
<dbReference type="KEGG" id="abri:DFR85_05185"/>
<organism evidence="12 13">
    <name type="scientific">Acidianus brierleyi</name>
    <dbReference type="NCBI Taxonomy" id="41673"/>
    <lineage>
        <taxon>Archaea</taxon>
        <taxon>Thermoproteota</taxon>
        <taxon>Thermoprotei</taxon>
        <taxon>Sulfolobales</taxon>
        <taxon>Sulfolobaceae</taxon>
        <taxon>Acidianus</taxon>
    </lineage>
</organism>
<evidence type="ECO:0000256" key="3">
    <source>
        <dbReference type="ARBA" id="ARBA00022692"/>
    </source>
</evidence>
<dbReference type="GO" id="GO:0016020">
    <property type="term" value="C:membrane"/>
    <property type="evidence" value="ECO:0007669"/>
    <property type="project" value="InterPro"/>
</dbReference>
<dbReference type="GeneID" id="36831527"/>
<evidence type="ECO:0000256" key="1">
    <source>
        <dbReference type="ARBA" id="ARBA00004127"/>
    </source>
</evidence>
<dbReference type="PANTHER" id="PTHR43520:SF8">
    <property type="entry name" value="P-TYPE CU(+) TRANSPORTER"/>
    <property type="match status" value="1"/>
</dbReference>
<dbReference type="InterPro" id="IPR023299">
    <property type="entry name" value="ATPase_P-typ_cyto_dom_N"/>
</dbReference>
<dbReference type="Pfam" id="PF00702">
    <property type="entry name" value="Hydrolase"/>
    <property type="match status" value="1"/>
</dbReference>
<name>A0A2U9IDL2_9CREN</name>
<comment type="subcellular location">
    <subcellularLocation>
        <location evidence="1">Endomembrane system</location>
        <topology evidence="1">Multi-pass membrane protein</topology>
    </subcellularLocation>
</comment>
<dbReference type="Proteomes" id="UP000248044">
    <property type="component" value="Chromosome"/>
</dbReference>
<dbReference type="InterPro" id="IPR006121">
    <property type="entry name" value="HMA_dom"/>
</dbReference>
<feature type="domain" description="HMA" evidence="11">
    <location>
        <begin position="11"/>
        <end position="75"/>
    </location>
</feature>
<dbReference type="NCBIfam" id="TIGR01494">
    <property type="entry name" value="ATPase_P-type"/>
    <property type="match status" value="1"/>
</dbReference>
<dbReference type="Gene3D" id="2.70.150.10">
    <property type="entry name" value="Calcium-transporting ATPase, cytoplasmic transduction domain A"/>
    <property type="match status" value="1"/>
</dbReference>
<dbReference type="PROSITE" id="PS00154">
    <property type="entry name" value="ATPASE_E1_E2"/>
    <property type="match status" value="1"/>
</dbReference>
<dbReference type="GO" id="GO:0012505">
    <property type="term" value="C:endomembrane system"/>
    <property type="evidence" value="ECO:0007669"/>
    <property type="project" value="UniProtKB-SubCell"/>
</dbReference>
<dbReference type="InterPro" id="IPR017969">
    <property type="entry name" value="Heavy-metal-associated_CS"/>
</dbReference>
<keyword evidence="3 10" id="KW-0812">Transmembrane</keyword>
<dbReference type="Pfam" id="PF00122">
    <property type="entry name" value="E1-E2_ATPase"/>
    <property type="match status" value="1"/>
</dbReference>
<keyword evidence="5" id="KW-0547">Nucleotide-binding</keyword>
<dbReference type="InterPro" id="IPR023214">
    <property type="entry name" value="HAD_sf"/>
</dbReference>
<dbReference type="InterPro" id="IPR036163">
    <property type="entry name" value="HMA_dom_sf"/>
</dbReference>
<dbReference type="GO" id="GO:0005524">
    <property type="term" value="F:ATP binding"/>
    <property type="evidence" value="ECO:0007669"/>
    <property type="project" value="UniProtKB-KW"/>
</dbReference>
<accession>A0A2U9IDL2</accession>
<comment type="similarity">
    <text evidence="2">Belongs to the cation transport ATPase (P-type) (TC 3.A.3) family. Type IB subfamily.</text>
</comment>
<dbReference type="PROSITE" id="PS50846">
    <property type="entry name" value="HMA_2"/>
    <property type="match status" value="1"/>
</dbReference>
<dbReference type="NCBIfam" id="TIGR01525">
    <property type="entry name" value="ATPase-IB_hvy"/>
    <property type="match status" value="1"/>
</dbReference>
<dbReference type="InterPro" id="IPR018303">
    <property type="entry name" value="ATPase_P-typ_P_site"/>
</dbReference>
<keyword evidence="9 10" id="KW-0472">Membrane</keyword>
<keyword evidence="4" id="KW-0479">Metal-binding</keyword>
<sequence>MMENKKKDFRIEEDLKVVGMHCATCVTTVSKSISSVKGVSNVNVNLATGQVKVEVENAKLKDIVEAVRKAGYDVLTQKITLKVSINPEEVDILRSKLESFNGVIKAIVNVNGLVYLEINPVTTNAEKIRDNLEKEGYKVSEIKGEREIPEIVAAKKEFNSYLRSLIIAIIFSSITIVFQYTDIVFLSLIFSIPVQFYSGLKFHSGAIRALKNKTSNMDTLVSLASNVAWFYSLYSVFTHGQVFFDAASLLITFVLIGKTIEAYLKARSANSIVGLLSIKANVLKNGKEEKVNSSELKVGDIVVVRSGEIIPADGVVDEGEGEVNESIFTGEITPSKKSKGSPVIGGTILLNGKLNIYVTRSGDNTYISQVIQSLRESQNVKFPIQKIVDKVSSIFVPVIIGISLLTFLIWRYVIGFPLYMSILFSVAVLAAACPCPLGLATPMAVLTTVNKLAKKGIIVRNGDSLEKIEKAKIIIFDKTGTLTEGKFTVTKYQGSEETIRLASSLESYSSHPIAKAISSLYRDKHKVEGFNDFPGEGVYGRVDGKEIIVGKREFVLKNCEGNADGDILICVNGKVEGSIWVEDKIRDDAKEVISKLKDMEKEIYIATGDPSSSAEEAGKELGVKVYKGLSPEDKVDIVKELRKRGVTVFIGDGVNDAEAIKEADIGIAISSGTEIAKYAGDIIIPSINSLLTVFRYGKRAVSKIKQNLIWAFAYNSVLVSIAAGVLYPIYLPPEYAALAMSMDSVSVVLWSMIR</sequence>
<dbReference type="InterPro" id="IPR027256">
    <property type="entry name" value="P-typ_ATPase_IB"/>
</dbReference>
<evidence type="ECO:0000256" key="8">
    <source>
        <dbReference type="ARBA" id="ARBA00022989"/>
    </source>
</evidence>
<evidence type="ECO:0000256" key="10">
    <source>
        <dbReference type="SAM" id="Phobius"/>
    </source>
</evidence>
<dbReference type="RefSeq" id="WP_110269961.1">
    <property type="nucleotide sequence ID" value="NZ_CP029289.2"/>
</dbReference>
<dbReference type="GO" id="GO:0016887">
    <property type="term" value="F:ATP hydrolysis activity"/>
    <property type="evidence" value="ECO:0007669"/>
    <property type="project" value="InterPro"/>
</dbReference>
<evidence type="ECO:0000256" key="5">
    <source>
        <dbReference type="ARBA" id="ARBA00022741"/>
    </source>
</evidence>
<feature type="transmembrane region" description="Helical" evidence="10">
    <location>
        <begin position="394"/>
        <end position="413"/>
    </location>
</feature>
<dbReference type="SUPFAM" id="SSF56784">
    <property type="entry name" value="HAD-like"/>
    <property type="match status" value="1"/>
</dbReference>
<dbReference type="NCBIfam" id="TIGR01512">
    <property type="entry name" value="ATPase-IB2_Cd"/>
    <property type="match status" value="1"/>
</dbReference>
<keyword evidence="13" id="KW-1185">Reference proteome</keyword>
<keyword evidence="7" id="KW-1278">Translocase</keyword>
<dbReference type="CDD" id="cd00371">
    <property type="entry name" value="HMA"/>
    <property type="match status" value="1"/>
</dbReference>
<dbReference type="Gene3D" id="3.30.70.100">
    <property type="match status" value="1"/>
</dbReference>
<feature type="transmembrane region" description="Helical" evidence="10">
    <location>
        <begin position="419"/>
        <end position="446"/>
    </location>
</feature>
<feature type="transmembrane region" description="Helical" evidence="10">
    <location>
        <begin position="160"/>
        <end position="177"/>
    </location>
</feature>
<dbReference type="NCBIfam" id="TIGR01511">
    <property type="entry name" value="ATPase-IB1_Cu"/>
    <property type="match status" value="1"/>
</dbReference>
<dbReference type="InterPro" id="IPR059000">
    <property type="entry name" value="ATPase_P-type_domA"/>
</dbReference>
<evidence type="ECO:0000313" key="13">
    <source>
        <dbReference type="Proteomes" id="UP000248044"/>
    </source>
</evidence>
<gene>
    <name evidence="12" type="primary">cadA</name>
    <name evidence="12" type="ORF">DFR85_05185</name>
</gene>
<dbReference type="PRINTS" id="PR00119">
    <property type="entry name" value="CATATPASE"/>
</dbReference>
<evidence type="ECO:0000256" key="6">
    <source>
        <dbReference type="ARBA" id="ARBA00022840"/>
    </source>
</evidence>
<dbReference type="InterPro" id="IPR008250">
    <property type="entry name" value="ATPase_P-typ_transduc_dom_A_sf"/>
</dbReference>
<dbReference type="Gene3D" id="3.40.50.1000">
    <property type="entry name" value="HAD superfamily/HAD-like"/>
    <property type="match status" value="1"/>
</dbReference>
<feature type="transmembrane region" description="Helical" evidence="10">
    <location>
        <begin position="708"/>
        <end position="729"/>
    </location>
</feature>
<dbReference type="PANTHER" id="PTHR43520">
    <property type="entry name" value="ATP7, ISOFORM B"/>
    <property type="match status" value="1"/>
</dbReference>
<evidence type="ECO:0000256" key="9">
    <source>
        <dbReference type="ARBA" id="ARBA00023136"/>
    </source>
</evidence>
<dbReference type="OrthoDB" id="8588at2157"/>
<dbReference type="GO" id="GO:0043682">
    <property type="term" value="F:P-type divalent copper transporter activity"/>
    <property type="evidence" value="ECO:0007669"/>
    <property type="project" value="TreeGrafter"/>
</dbReference>
<dbReference type="SUPFAM" id="SSF81665">
    <property type="entry name" value="Calcium ATPase, transmembrane domain M"/>
    <property type="match status" value="1"/>
</dbReference>
<dbReference type="PRINTS" id="PR00943">
    <property type="entry name" value="CUATPASE"/>
</dbReference>
<keyword evidence="8 10" id="KW-1133">Transmembrane helix</keyword>
<proteinExistence type="inferred from homology"/>
<keyword evidence="6" id="KW-0067">ATP-binding</keyword>
<evidence type="ECO:0000256" key="2">
    <source>
        <dbReference type="ARBA" id="ARBA00006024"/>
    </source>
</evidence>
<dbReference type="InterPro" id="IPR001757">
    <property type="entry name" value="P_typ_ATPase"/>
</dbReference>
<dbReference type="EMBL" id="CP029289">
    <property type="protein sequence ID" value="AWR94080.1"/>
    <property type="molecule type" value="Genomic_DNA"/>
</dbReference>
<dbReference type="SUPFAM" id="SSF81653">
    <property type="entry name" value="Calcium ATPase, transduction domain A"/>
    <property type="match status" value="1"/>
</dbReference>
<dbReference type="InterPro" id="IPR036412">
    <property type="entry name" value="HAD-like_sf"/>
</dbReference>
<protein>
    <submittedName>
        <fullName evidence="12">Cadmium-translocating P-type ATPase</fullName>
    </submittedName>
</protein>
<dbReference type="AlphaFoldDB" id="A0A2U9IDL2"/>
<dbReference type="InterPro" id="IPR023298">
    <property type="entry name" value="ATPase_P-typ_TM_dom_sf"/>
</dbReference>
<dbReference type="PROSITE" id="PS01047">
    <property type="entry name" value="HMA_1"/>
    <property type="match status" value="1"/>
</dbReference>
<dbReference type="GO" id="GO:0055070">
    <property type="term" value="P:copper ion homeostasis"/>
    <property type="evidence" value="ECO:0007669"/>
    <property type="project" value="TreeGrafter"/>
</dbReference>
<evidence type="ECO:0000256" key="7">
    <source>
        <dbReference type="ARBA" id="ARBA00022967"/>
    </source>
</evidence>
<dbReference type="SUPFAM" id="SSF55008">
    <property type="entry name" value="HMA, heavy metal-associated domain"/>
    <property type="match status" value="1"/>
</dbReference>
<feature type="transmembrane region" description="Helical" evidence="10">
    <location>
        <begin position="243"/>
        <end position="264"/>
    </location>
</feature>
<reference evidence="12 13" key="1">
    <citation type="submission" date="2018-05" db="EMBL/GenBank/DDBJ databases">
        <title>Complete Genome Sequences of Extremely Thermoacidophilic, Metal-Mobilizing Type-Strain Members of the Archaeal Family Sulfolobaceae: Acidianus brierleyi DSM-1651T, Acidianus sulfidivorans DSM-18786T, Metallosphaera hakonensis DSM-7519T, and Metallosphaera prunae DSM-10039T.</title>
        <authorList>
            <person name="Counts J.A."/>
            <person name="Kelly R.M."/>
        </authorList>
    </citation>
    <scope>NUCLEOTIDE SEQUENCE [LARGE SCALE GENOMIC DNA]</scope>
    <source>
        <strain evidence="12 13">DSM 1651</strain>
    </source>
</reference>
<evidence type="ECO:0000313" key="12">
    <source>
        <dbReference type="EMBL" id="AWR94080.1"/>
    </source>
</evidence>
<dbReference type="Gene3D" id="3.40.1110.10">
    <property type="entry name" value="Calcium-transporting ATPase, cytoplasmic domain N"/>
    <property type="match status" value="1"/>
</dbReference>
<evidence type="ECO:0000259" key="11">
    <source>
        <dbReference type="PROSITE" id="PS50846"/>
    </source>
</evidence>